<sequence>MSGVEIALAAGEILAVGYAISQARSGQQAAPITGMRLQTSAYGLPVPIIYGRTRVYGNCIWYGDFYHVNAPNSSSGGKGGGGKGGGAGYNYYASFMFGIGEGPITNFNGAWIDPDPTSGVLSTDPLAFLGMTDGQSYQITETRTIPANSPNQVWVSQYLSVQSIQSVVDTLSGNPVGYSMVAGGVLQFSPNDVGRTIAITYTFVAQIGTQVVSTPYTKGGKTYYNRTTIHLTRPARFSGFDGTYPQSPWSYLNTNHPEASYGYPGVAYVGAANFLLGTNNTALPNISYDVTGLMPYNNGAGIFDASPKDIVTDFLTNSHYGCGFPAAHIGDLTQFGNYCVANGLLFSPAYTQPKAAHELLSSLIALANCGSFYSEGLLKVVPFSDTVATGNGVTYTPNATPIYALNDTNFIVSGSDDPVKVTRKAVQDAYNHVQVQFLDRANQYNQTTFDIKDQASIEALGDRVAPLITAHEIANPAVARIVGQLALQRMSLIRNQYEFTLPMNYCLLEPGDYVTLTDANLGLSSYPVRLLSIEEDAECNLKVTAEDALPGVSHSTAYITPWSYASMTNLNGHPGNVNTPAIFEPPAELLTNQLEVWIAASGASPMWGGCAVWISYDNATYELLGNVPSIARQGVLTAALPASGDPDTVDTLAVDLSESNATLQGSTQADADAYLTLAWIDQELIAYGGAALVSGNAYNLTYIRRGIYGTPIQSHNAGATFTRLDTSSMLRLAFSADKIGKTLYAKFLSYNSVGASAQQLSDVRAYQYAINGSALNTPLNNVQNLVVAYQSGIAMLTWNAVSNPFGLATQYEIRFGPTFGSSSVIATTGHLLYPASQGDGTYWVRAVVNLAYSQTPTSVAVSGALSTVNPITFDEVATGWSGNLSSGAVLSGGILELNSAGNILGVANVLTMGDVLWYGGVQSSGEYDFPAAHSVNIGRVAACNVFLNTTYGAESIYDNVLTAANILADGDVLQSFLGSKVSVTPQIAIAPASGVYGAWQNFTPGAYSGQYFKARLLLASTDASVTVEVLSCKFTVDVPNMTLSGQSVAIAAAGTSIAYASPYNGGPNGAALPSLQATIANAQQGDTLVISSQTLNGFTAQVLNGGVGVARNINWQAQGY</sequence>
<dbReference type="InterPro" id="IPR056490">
    <property type="entry name" value="Rcc01698_C"/>
</dbReference>
<dbReference type="Pfam" id="PF13550">
    <property type="entry name" value="Phage-tail_3"/>
    <property type="match status" value="1"/>
</dbReference>
<gene>
    <name evidence="3" type="ORF">GALL_71400</name>
</gene>
<comment type="caution">
    <text evidence="3">The sequence shown here is derived from an EMBL/GenBank/DDBJ whole genome shotgun (WGS) entry which is preliminary data.</text>
</comment>
<name>A0A1J5SR45_9ZZZZ</name>
<dbReference type="InterPro" id="IPR032876">
    <property type="entry name" value="J_dom"/>
</dbReference>
<evidence type="ECO:0000259" key="1">
    <source>
        <dbReference type="Pfam" id="PF13550"/>
    </source>
</evidence>
<organism evidence="3">
    <name type="scientific">mine drainage metagenome</name>
    <dbReference type="NCBI Taxonomy" id="410659"/>
    <lineage>
        <taxon>unclassified sequences</taxon>
        <taxon>metagenomes</taxon>
        <taxon>ecological metagenomes</taxon>
    </lineage>
</organism>
<dbReference type="EMBL" id="MLJW01000021">
    <property type="protein sequence ID" value="OIR10969.1"/>
    <property type="molecule type" value="Genomic_DNA"/>
</dbReference>
<feature type="domain" description="Tip attachment protein J" evidence="1">
    <location>
        <begin position="351"/>
        <end position="534"/>
    </location>
</feature>
<feature type="domain" description="Rcc01698-like C-terminal" evidence="2">
    <location>
        <begin position="631"/>
        <end position="721"/>
    </location>
</feature>
<evidence type="ECO:0000259" key="2">
    <source>
        <dbReference type="Pfam" id="PF23666"/>
    </source>
</evidence>
<dbReference type="AlphaFoldDB" id="A0A1J5SR45"/>
<evidence type="ECO:0000313" key="3">
    <source>
        <dbReference type="EMBL" id="OIR10969.1"/>
    </source>
</evidence>
<dbReference type="Pfam" id="PF23666">
    <property type="entry name" value="Rcc01698_C"/>
    <property type="match status" value="1"/>
</dbReference>
<accession>A0A1J5SR45</accession>
<proteinExistence type="predicted"/>
<protein>
    <submittedName>
        <fullName evidence="3">Uncharacterized protein</fullName>
    </submittedName>
</protein>
<reference evidence="3" key="1">
    <citation type="submission" date="2016-10" db="EMBL/GenBank/DDBJ databases">
        <title>Sequence of Gallionella enrichment culture.</title>
        <authorList>
            <person name="Poehlein A."/>
            <person name="Muehling M."/>
            <person name="Daniel R."/>
        </authorList>
    </citation>
    <scope>NUCLEOTIDE SEQUENCE</scope>
</reference>